<accession>A0A6N7Z0J5</accession>
<dbReference type="EMBL" id="WMBA01000004">
    <property type="protein sequence ID" value="MTD53281.1"/>
    <property type="molecule type" value="Genomic_DNA"/>
</dbReference>
<dbReference type="PANTHER" id="PTHR42879:SF2">
    <property type="entry name" value="3-OXOACYL-[ACYL-CARRIER-PROTEIN] REDUCTASE FABG"/>
    <property type="match status" value="1"/>
</dbReference>
<evidence type="ECO:0000313" key="5">
    <source>
        <dbReference type="Proteomes" id="UP000440096"/>
    </source>
</evidence>
<gene>
    <name evidence="4" type="ORF">GKO32_04695</name>
</gene>
<dbReference type="PANTHER" id="PTHR42879">
    <property type="entry name" value="3-OXOACYL-(ACYL-CARRIER-PROTEIN) REDUCTASE"/>
    <property type="match status" value="1"/>
</dbReference>
<reference evidence="4 5" key="1">
    <citation type="submission" date="2019-11" db="EMBL/GenBank/DDBJ databases">
        <title>Draft genome of Amycolatopsis RM579.</title>
        <authorList>
            <person name="Duangmal K."/>
            <person name="Mingma R."/>
        </authorList>
    </citation>
    <scope>NUCLEOTIDE SEQUENCE [LARGE SCALE GENOMIC DNA]</scope>
    <source>
        <strain evidence="4 5">RM579</strain>
    </source>
</reference>
<dbReference type="GO" id="GO:0016491">
    <property type="term" value="F:oxidoreductase activity"/>
    <property type="evidence" value="ECO:0007669"/>
    <property type="project" value="UniProtKB-KW"/>
</dbReference>
<dbReference type="RefSeq" id="WP_154755518.1">
    <property type="nucleotide sequence ID" value="NZ_WMBA01000004.1"/>
</dbReference>
<dbReference type="OrthoDB" id="3575050at2"/>
<dbReference type="InterPro" id="IPR050259">
    <property type="entry name" value="SDR"/>
</dbReference>
<dbReference type="Gene3D" id="3.40.50.720">
    <property type="entry name" value="NAD(P)-binding Rossmann-like Domain"/>
    <property type="match status" value="1"/>
</dbReference>
<dbReference type="SUPFAM" id="SSF51735">
    <property type="entry name" value="NAD(P)-binding Rossmann-fold domains"/>
    <property type="match status" value="1"/>
</dbReference>
<evidence type="ECO:0000256" key="1">
    <source>
        <dbReference type="ARBA" id="ARBA00006484"/>
    </source>
</evidence>
<comment type="similarity">
    <text evidence="1">Belongs to the short-chain dehydrogenases/reductases (SDR) family.</text>
</comment>
<dbReference type="PRINTS" id="PR00081">
    <property type="entry name" value="GDHRDH"/>
</dbReference>
<keyword evidence="2" id="KW-0560">Oxidoreductase</keyword>
<dbReference type="AlphaFoldDB" id="A0A6N7Z0J5"/>
<dbReference type="PROSITE" id="PS00061">
    <property type="entry name" value="ADH_SHORT"/>
    <property type="match status" value="1"/>
</dbReference>
<name>A0A6N7Z0J5_9PSEU</name>
<dbReference type="SMART" id="SM00822">
    <property type="entry name" value="PKS_KR"/>
    <property type="match status" value="1"/>
</dbReference>
<dbReference type="CDD" id="cd05233">
    <property type="entry name" value="SDR_c"/>
    <property type="match status" value="1"/>
</dbReference>
<keyword evidence="5" id="KW-1185">Reference proteome</keyword>
<feature type="domain" description="Ketoreductase" evidence="3">
    <location>
        <begin position="8"/>
        <end position="224"/>
    </location>
</feature>
<sequence length="252" mass="25703">MTIDLSGKSILISGAGRGIGRALALGLAAEGARIGVLELERKHAEEVVAEIAEIAGAPAALAVEADVGAEAAVAAAAATLDKEWGQVHGLINNAAWIPPRQPILDHDTAAWERVLRVNVVGSFLTTKHIAPLMIRTGGGRIIYLSSAIGVQANPGQAAYGGSKAAVNILSNVAHQELAGSGIRTVAVAPGLTDSPGMHDSLGEDYIARVSAAYPSGRLGQPSDLVGLAAFLCSDLANHLSGTVITVRPPANR</sequence>
<protein>
    <submittedName>
        <fullName evidence="4">SDR family oxidoreductase</fullName>
    </submittedName>
</protein>
<dbReference type="Proteomes" id="UP000440096">
    <property type="component" value="Unassembled WGS sequence"/>
</dbReference>
<evidence type="ECO:0000259" key="3">
    <source>
        <dbReference type="SMART" id="SM00822"/>
    </source>
</evidence>
<evidence type="ECO:0000256" key="2">
    <source>
        <dbReference type="ARBA" id="ARBA00023002"/>
    </source>
</evidence>
<dbReference type="FunFam" id="3.40.50.720:FF:000084">
    <property type="entry name" value="Short-chain dehydrogenase reductase"/>
    <property type="match status" value="1"/>
</dbReference>
<dbReference type="InterPro" id="IPR057326">
    <property type="entry name" value="KR_dom"/>
</dbReference>
<evidence type="ECO:0000313" key="4">
    <source>
        <dbReference type="EMBL" id="MTD53281.1"/>
    </source>
</evidence>
<organism evidence="4 5">
    <name type="scientific">Amycolatopsis pithecellobii</name>
    <dbReference type="NCBI Taxonomy" id="664692"/>
    <lineage>
        <taxon>Bacteria</taxon>
        <taxon>Bacillati</taxon>
        <taxon>Actinomycetota</taxon>
        <taxon>Actinomycetes</taxon>
        <taxon>Pseudonocardiales</taxon>
        <taxon>Pseudonocardiaceae</taxon>
        <taxon>Amycolatopsis</taxon>
    </lineage>
</organism>
<dbReference type="InterPro" id="IPR002347">
    <property type="entry name" value="SDR_fam"/>
</dbReference>
<dbReference type="GO" id="GO:0032787">
    <property type="term" value="P:monocarboxylic acid metabolic process"/>
    <property type="evidence" value="ECO:0007669"/>
    <property type="project" value="UniProtKB-ARBA"/>
</dbReference>
<dbReference type="InterPro" id="IPR036291">
    <property type="entry name" value="NAD(P)-bd_dom_sf"/>
</dbReference>
<dbReference type="Pfam" id="PF13561">
    <property type="entry name" value="adh_short_C2"/>
    <property type="match status" value="1"/>
</dbReference>
<proteinExistence type="inferred from homology"/>
<comment type="caution">
    <text evidence="4">The sequence shown here is derived from an EMBL/GenBank/DDBJ whole genome shotgun (WGS) entry which is preliminary data.</text>
</comment>
<dbReference type="InterPro" id="IPR020904">
    <property type="entry name" value="Sc_DH/Rdtase_CS"/>
</dbReference>